<name>A0ABY4VLN2_9BURK</name>
<evidence type="ECO:0000256" key="1">
    <source>
        <dbReference type="ARBA" id="ARBA00010552"/>
    </source>
</evidence>
<gene>
    <name evidence="2" type="ORF">NDR89_02335</name>
</gene>
<dbReference type="PANTHER" id="PTHR11803:SF58">
    <property type="entry name" value="PROTEIN HMF1-RELATED"/>
    <property type="match status" value="1"/>
</dbReference>
<dbReference type="GeneID" id="70687600"/>
<dbReference type="InterPro" id="IPR006175">
    <property type="entry name" value="YjgF/YER057c/UK114"/>
</dbReference>
<dbReference type="RefSeq" id="WP_174780106.1">
    <property type="nucleotide sequence ID" value="NZ_CP054624.1"/>
</dbReference>
<dbReference type="InterPro" id="IPR035959">
    <property type="entry name" value="RutC-like_sf"/>
</dbReference>
<protein>
    <submittedName>
        <fullName evidence="2">RidA family protein</fullName>
    </submittedName>
</protein>
<dbReference type="Pfam" id="PF01042">
    <property type="entry name" value="Ribonuc_L-PSP"/>
    <property type="match status" value="1"/>
</dbReference>
<dbReference type="EMBL" id="CP098735">
    <property type="protein sequence ID" value="USE77906.1"/>
    <property type="molecule type" value="Genomic_DNA"/>
</dbReference>
<evidence type="ECO:0000313" key="3">
    <source>
        <dbReference type="Proteomes" id="UP001056648"/>
    </source>
</evidence>
<evidence type="ECO:0000313" key="2">
    <source>
        <dbReference type="EMBL" id="USE77906.1"/>
    </source>
</evidence>
<organism evidence="2 3">
    <name type="scientific">Cupriavidus gilardii</name>
    <dbReference type="NCBI Taxonomy" id="82541"/>
    <lineage>
        <taxon>Bacteria</taxon>
        <taxon>Pseudomonadati</taxon>
        <taxon>Pseudomonadota</taxon>
        <taxon>Betaproteobacteria</taxon>
        <taxon>Burkholderiales</taxon>
        <taxon>Burkholderiaceae</taxon>
        <taxon>Cupriavidus</taxon>
    </lineage>
</organism>
<dbReference type="Gene3D" id="3.30.1330.40">
    <property type="entry name" value="RutC-like"/>
    <property type="match status" value="1"/>
</dbReference>
<reference evidence="2" key="1">
    <citation type="submission" date="2022-06" db="EMBL/GenBank/DDBJ databases">
        <title>Complete genome sequence and characterization of Cupriavidus gilardii QJ1 isolated from contaminating cells.</title>
        <authorList>
            <person name="Qi J."/>
        </authorList>
    </citation>
    <scope>NUCLEOTIDE SEQUENCE</scope>
    <source>
        <strain evidence="2">QJ1</strain>
    </source>
</reference>
<dbReference type="PANTHER" id="PTHR11803">
    <property type="entry name" value="2-IMINOBUTANOATE/2-IMINOPROPANOATE DEAMINASE RIDA"/>
    <property type="match status" value="1"/>
</dbReference>
<dbReference type="Proteomes" id="UP001056648">
    <property type="component" value="Chromosome 1"/>
</dbReference>
<sequence length="132" mass="14406">MLLEQVRTHPDPYAPFLLSQGIRVGNLVFISGQAAIGDDGNIVGRGDFDKQAEQAFRNLQRALEAAGSSLDRVAKVTIFLKSMDNFGKIVELRRKWFSAPYPADTIVEISSLYSPDALIEIEAIAVAEGEPA</sequence>
<dbReference type="SUPFAM" id="SSF55298">
    <property type="entry name" value="YjgF-like"/>
    <property type="match status" value="1"/>
</dbReference>
<comment type="similarity">
    <text evidence="1">Belongs to the RutC family.</text>
</comment>
<proteinExistence type="inferred from homology"/>
<accession>A0ABY4VLN2</accession>
<keyword evidence="3" id="KW-1185">Reference proteome</keyword>
<dbReference type="CDD" id="cd00448">
    <property type="entry name" value="YjgF_YER057c_UK114_family"/>
    <property type="match status" value="1"/>
</dbReference>